<feature type="compositionally biased region" description="Basic and acidic residues" evidence="1">
    <location>
        <begin position="38"/>
        <end position="78"/>
    </location>
</feature>
<feature type="compositionally biased region" description="Basic and acidic residues" evidence="1">
    <location>
        <begin position="21"/>
        <end position="31"/>
    </location>
</feature>
<feature type="compositionally biased region" description="Low complexity" evidence="1">
    <location>
        <begin position="8"/>
        <end position="17"/>
    </location>
</feature>
<evidence type="ECO:0000313" key="4">
    <source>
        <dbReference type="Proteomes" id="UP000324015"/>
    </source>
</evidence>
<reference evidence="3 4" key="1">
    <citation type="submission" date="2018-05" db="EMBL/GenBank/DDBJ databases">
        <title>Streptomyces venezuelae.</title>
        <authorList>
            <person name="Kim W."/>
            <person name="Lee N."/>
            <person name="Cho B.-K."/>
        </authorList>
    </citation>
    <scope>NUCLEOTIDE SEQUENCE [LARGE SCALE GENOMIC DNA]</scope>
    <source>
        <strain evidence="3 4">ATCC 14585</strain>
    </source>
</reference>
<dbReference type="InterPro" id="IPR047789">
    <property type="entry name" value="CU044_5270-like"/>
</dbReference>
<gene>
    <name evidence="3" type="ORF">DEJ49_34210</name>
</gene>
<dbReference type="RefSeq" id="WP_150187691.1">
    <property type="nucleotide sequence ID" value="NZ_CP029191.1"/>
</dbReference>
<evidence type="ECO:0000256" key="2">
    <source>
        <dbReference type="SAM" id="Phobius"/>
    </source>
</evidence>
<proteinExistence type="predicted"/>
<dbReference type="EMBL" id="CP029191">
    <property type="protein sequence ID" value="QES45383.1"/>
    <property type="molecule type" value="Genomic_DNA"/>
</dbReference>
<keyword evidence="2" id="KW-1133">Transmembrane helix</keyword>
<sequence>MNHRDTDSTASTASDPSSRARRSDADVEEIARLLPPPAHRDLPHEQYLHRKERLMRSIDHDHADARADRTGRTREGRPGARSARRLLRPALLVPVTALALGGILATGVALTNGDDAPATAATGRHDARDMRPAAALLDQISDAAGKGDALRVRDDQFAYTRSKVRGADLTSGKAVVGPLRDRESWVSQEPGPLRKLGLVRSEGETLPINAELGDTHGTPAGLGRPTYRWLSTLPTDPEKLLAYLYAEVPKSDGAERDQAVFDCIGGLLGGVTPPETAAALYRAAARIPGVTKVPTAKDVTGRTGVGIARDDTTFGARTEWVFDARDLTFLGSRSYLFKDTQYGKAGTLMSAEAVIDFAVVDKAGQTPDTRSS</sequence>
<protein>
    <recommendedName>
        <fullName evidence="5">CU044_5270 family protein</fullName>
    </recommendedName>
</protein>
<evidence type="ECO:0008006" key="5">
    <source>
        <dbReference type="Google" id="ProtNLM"/>
    </source>
</evidence>
<dbReference type="Proteomes" id="UP000324015">
    <property type="component" value="Chromosome"/>
</dbReference>
<evidence type="ECO:0000313" key="3">
    <source>
        <dbReference type="EMBL" id="QES45383.1"/>
    </source>
</evidence>
<dbReference type="NCBIfam" id="NF038083">
    <property type="entry name" value="CU044_5270_fam"/>
    <property type="match status" value="1"/>
</dbReference>
<feature type="region of interest" description="Disordered" evidence="1">
    <location>
        <begin position="1"/>
        <end position="82"/>
    </location>
</feature>
<organism evidence="3 4">
    <name type="scientific">Streptomyces venezuelae</name>
    <dbReference type="NCBI Taxonomy" id="54571"/>
    <lineage>
        <taxon>Bacteria</taxon>
        <taxon>Bacillati</taxon>
        <taxon>Actinomycetota</taxon>
        <taxon>Actinomycetes</taxon>
        <taxon>Kitasatosporales</taxon>
        <taxon>Streptomycetaceae</taxon>
        <taxon>Streptomyces</taxon>
    </lineage>
</organism>
<accession>A0A5P2CSJ0</accession>
<feature type="transmembrane region" description="Helical" evidence="2">
    <location>
        <begin position="91"/>
        <end position="110"/>
    </location>
</feature>
<name>A0A5P2CSJ0_STRVZ</name>
<keyword evidence="2" id="KW-0812">Transmembrane</keyword>
<dbReference type="AlphaFoldDB" id="A0A5P2CSJ0"/>
<evidence type="ECO:0000256" key="1">
    <source>
        <dbReference type="SAM" id="MobiDB-lite"/>
    </source>
</evidence>
<keyword evidence="2" id="KW-0472">Membrane</keyword>